<evidence type="ECO:0000259" key="1">
    <source>
        <dbReference type="SMART" id="SM00327"/>
    </source>
</evidence>
<gene>
    <name evidence="2" type="ORF">Z969_06325</name>
</gene>
<evidence type="ECO:0000313" key="3">
    <source>
        <dbReference type="Proteomes" id="UP000030016"/>
    </source>
</evidence>
<dbReference type="SMART" id="SM00327">
    <property type="entry name" value="VWA"/>
    <property type="match status" value="1"/>
</dbReference>
<evidence type="ECO:0000313" key="2">
    <source>
        <dbReference type="EMBL" id="KGN02252.1"/>
    </source>
</evidence>
<protein>
    <submittedName>
        <fullName evidence="2">von Willebrand factor A</fullName>
    </submittedName>
</protein>
<dbReference type="EMBL" id="JDRX01000011">
    <property type="protein sequence ID" value="KGN02252.1"/>
    <property type="molecule type" value="Genomic_DNA"/>
</dbReference>
<dbReference type="Proteomes" id="UP000030016">
    <property type="component" value="Unassembled WGS sequence"/>
</dbReference>
<name>A0AA88ZS69_CLONO</name>
<reference evidence="2 3" key="1">
    <citation type="submission" date="2014-01" db="EMBL/GenBank/DDBJ databases">
        <title>Plasmidome dynamics in the species complex Clostridium novyi sensu lato converts strains of independent lineages into distinctly different pathogens.</title>
        <authorList>
            <person name="Skarin H."/>
            <person name="Segerman B."/>
        </authorList>
    </citation>
    <scope>NUCLEOTIDE SEQUENCE [LARGE SCALE GENOMIC DNA]</scope>
    <source>
        <strain evidence="2 3">4570</strain>
    </source>
</reference>
<dbReference type="InterPro" id="IPR036465">
    <property type="entry name" value="vWFA_dom_sf"/>
</dbReference>
<dbReference type="CDD" id="cd00198">
    <property type="entry name" value="vWFA"/>
    <property type="match status" value="1"/>
</dbReference>
<dbReference type="Pfam" id="PF13519">
    <property type="entry name" value="VWA_2"/>
    <property type="match status" value="1"/>
</dbReference>
<dbReference type="RefSeq" id="WP_039249720.1">
    <property type="nucleotide sequence ID" value="NZ_JDRX01000011.1"/>
</dbReference>
<dbReference type="Gene3D" id="3.40.50.410">
    <property type="entry name" value="von Willebrand factor, type A domain"/>
    <property type="match status" value="2"/>
</dbReference>
<proteinExistence type="predicted"/>
<comment type="caution">
    <text evidence="2">The sequence shown here is derived from an EMBL/GenBank/DDBJ whole genome shotgun (WGS) entry which is preliminary data.</text>
</comment>
<organism evidence="2 3">
    <name type="scientific">Clostridium novyi A str. 4570</name>
    <dbReference type="NCBI Taxonomy" id="1444290"/>
    <lineage>
        <taxon>Bacteria</taxon>
        <taxon>Bacillati</taxon>
        <taxon>Bacillota</taxon>
        <taxon>Clostridia</taxon>
        <taxon>Eubacteriales</taxon>
        <taxon>Clostridiaceae</taxon>
        <taxon>Clostridium</taxon>
    </lineage>
</organism>
<dbReference type="SUPFAM" id="SSF53300">
    <property type="entry name" value="vWA-like"/>
    <property type="match status" value="1"/>
</dbReference>
<accession>A0AA88ZS69</accession>
<dbReference type="AlphaFoldDB" id="A0AA88ZS69"/>
<dbReference type="InterPro" id="IPR002035">
    <property type="entry name" value="VWF_A"/>
</dbReference>
<feature type="domain" description="VWFA" evidence="1">
    <location>
        <begin position="166"/>
        <end position="411"/>
    </location>
</feature>
<sequence length="710" mass="80281">MKRMKKLISLLLGIVLIASYSLTKSVFATENKKSNLTSQLQLKQNINAKNYAVGETFDICYDIGSLMGVNKKDYDDANSKDKEIVLLVDTSGSMIDRKVEGKYRINYSVDQVFIEKEWKWYRRVSLENGQKYIIHELLYTPEREIIINGQIYTEYIEIDNKKYYLKYDYSDGSWYAIAYSESKIDELQKAAKNFVNKFETKSNTKIGLVSYGNKGEVVHSLTNELDRINSSIDYGLSLQGATNIGDGIRKANGLLNNGSNADKYIVLMTDGIPTAATCYSDVKSERTAHYSRFYRRNIYDKPGGAILDGYGRELEKFNLITDYNYKFEYNPKDYTYSDENVIINRGDNDYGNIALNYAKGALKIASENGVNNFVVGFSNGISRDKLTQIADAGNGYYREAMHGDELQDVYNRIADEINNPVVKDIEFKLNLPDGLVIEDIVSNSSKESLKDKLNVSISKDGRSIKFKLDNISYNEEKDENGNIKYVVSKDQLEKFKFSIKVKANKSGEYTIGDKDSYGGINYTDVDGHHQEKPFGKETFTIKDDKAALSVENMGVFYQQNGKILNKDIKLMNGFRYQVGTVINIGDGQKAEDFIENDSILKSSISGIKTVGKSNLKLYSVEGNKIQLVKNIKKSGDNGIKIPKNTLKKNGKYILVEDVINISNDDKDKDKNNKEKNVELKNTIELQNDKNKAIVNGNMNFKALNSLPNVD</sequence>